<dbReference type="PANTHER" id="PTHR30347:SF1">
    <property type="entry name" value="MECHANOSENSITIVE CHANNEL MSCK"/>
    <property type="match status" value="1"/>
</dbReference>
<evidence type="ECO:0008006" key="12">
    <source>
        <dbReference type="Google" id="ProtNLM"/>
    </source>
</evidence>
<dbReference type="EMBL" id="LN890655">
    <property type="protein sequence ID" value="CUS04750.2"/>
    <property type="molecule type" value="Genomic_DNA"/>
</dbReference>
<evidence type="ECO:0000256" key="4">
    <source>
        <dbReference type="ARBA" id="ARBA00022692"/>
    </source>
</evidence>
<dbReference type="KEGG" id="pbf:CFX0092_A2872"/>
<evidence type="ECO:0000259" key="8">
    <source>
        <dbReference type="Pfam" id="PF00924"/>
    </source>
</evidence>
<evidence type="ECO:0000256" key="3">
    <source>
        <dbReference type="ARBA" id="ARBA00022475"/>
    </source>
</evidence>
<accession>A0A160T7A9</accession>
<evidence type="ECO:0000256" key="2">
    <source>
        <dbReference type="ARBA" id="ARBA00008017"/>
    </source>
</evidence>
<dbReference type="Gene3D" id="3.30.70.100">
    <property type="match status" value="1"/>
</dbReference>
<feature type="domain" description="Mechanosensitive ion channel MscS C-terminal" evidence="9">
    <location>
        <begin position="359"/>
        <end position="428"/>
    </location>
</feature>
<dbReference type="InterPro" id="IPR023408">
    <property type="entry name" value="MscS_beta-dom_sf"/>
</dbReference>
<protein>
    <recommendedName>
        <fullName evidence="12">MscS Mechanosensitive ion channel</fullName>
    </recommendedName>
</protein>
<evidence type="ECO:0000259" key="9">
    <source>
        <dbReference type="Pfam" id="PF21082"/>
    </source>
</evidence>
<keyword evidence="4 7" id="KW-0812">Transmembrane</keyword>
<dbReference type="RefSeq" id="WP_095044044.1">
    <property type="nucleotide sequence ID" value="NZ_LN890655.1"/>
</dbReference>
<dbReference type="Pfam" id="PF21082">
    <property type="entry name" value="MS_channel_3rd"/>
    <property type="match status" value="1"/>
</dbReference>
<reference evidence="10" key="1">
    <citation type="submission" date="2016-01" db="EMBL/GenBank/DDBJ databases">
        <authorList>
            <person name="Mcilroy J.S."/>
            <person name="Karst M S."/>
            <person name="Albertsen M."/>
        </authorList>
    </citation>
    <scope>NUCLEOTIDE SEQUENCE</scope>
    <source>
        <strain evidence="10">Cfx-K</strain>
    </source>
</reference>
<dbReference type="InterPro" id="IPR011014">
    <property type="entry name" value="MscS_channel_TM-2"/>
</dbReference>
<feature type="transmembrane region" description="Helical" evidence="7">
    <location>
        <begin position="252"/>
        <end position="270"/>
    </location>
</feature>
<keyword evidence="3" id="KW-1003">Cell membrane</keyword>
<dbReference type="InterPro" id="IPR006685">
    <property type="entry name" value="MscS_channel_2nd"/>
</dbReference>
<keyword evidence="11" id="KW-1185">Reference proteome</keyword>
<evidence type="ECO:0000313" key="10">
    <source>
        <dbReference type="EMBL" id="CUS04750.2"/>
    </source>
</evidence>
<dbReference type="Pfam" id="PF00924">
    <property type="entry name" value="MS_channel_2nd"/>
    <property type="match status" value="1"/>
</dbReference>
<feature type="transmembrane region" description="Helical" evidence="7">
    <location>
        <begin position="227"/>
        <end position="246"/>
    </location>
</feature>
<dbReference type="Gene3D" id="2.30.30.60">
    <property type="match status" value="1"/>
</dbReference>
<comment type="similarity">
    <text evidence="2">Belongs to the MscS (TC 1.A.23) family.</text>
</comment>
<evidence type="ECO:0000313" key="11">
    <source>
        <dbReference type="Proteomes" id="UP000215027"/>
    </source>
</evidence>
<dbReference type="InterPro" id="IPR010920">
    <property type="entry name" value="LSM_dom_sf"/>
</dbReference>
<dbReference type="SUPFAM" id="SSF82861">
    <property type="entry name" value="Mechanosensitive channel protein MscS (YggB), transmembrane region"/>
    <property type="match status" value="1"/>
</dbReference>
<gene>
    <name evidence="10" type="ORF">CFX0092_A2872</name>
</gene>
<dbReference type="InterPro" id="IPR052702">
    <property type="entry name" value="MscS-like_channel"/>
</dbReference>
<feature type="domain" description="Mechanosensitive ion channel MscS" evidence="8">
    <location>
        <begin position="273"/>
        <end position="335"/>
    </location>
</feature>
<dbReference type="PANTHER" id="PTHR30347">
    <property type="entry name" value="POTASSIUM CHANNEL RELATED"/>
    <property type="match status" value="1"/>
</dbReference>
<dbReference type="SUPFAM" id="SSF50182">
    <property type="entry name" value="Sm-like ribonucleoproteins"/>
    <property type="match status" value="1"/>
</dbReference>
<dbReference type="AlphaFoldDB" id="A0A160T7A9"/>
<name>A0A160T7A9_9CHLR</name>
<dbReference type="SUPFAM" id="SSF82689">
    <property type="entry name" value="Mechanosensitive channel protein MscS (YggB), C-terminal domain"/>
    <property type="match status" value="1"/>
</dbReference>
<evidence type="ECO:0000256" key="6">
    <source>
        <dbReference type="ARBA" id="ARBA00023136"/>
    </source>
</evidence>
<dbReference type="OrthoDB" id="9809206at2"/>
<organism evidence="10 11">
    <name type="scientific">Candidatus Promineifilum breve</name>
    <dbReference type="NCBI Taxonomy" id="1806508"/>
    <lineage>
        <taxon>Bacteria</taxon>
        <taxon>Bacillati</taxon>
        <taxon>Chloroflexota</taxon>
        <taxon>Ardenticatenia</taxon>
        <taxon>Candidatus Promineifilales</taxon>
        <taxon>Candidatus Promineifilaceae</taxon>
        <taxon>Candidatus Promineifilum</taxon>
    </lineage>
</organism>
<evidence type="ECO:0000256" key="5">
    <source>
        <dbReference type="ARBA" id="ARBA00022989"/>
    </source>
</evidence>
<feature type="transmembrane region" description="Helical" evidence="7">
    <location>
        <begin position="33"/>
        <end position="54"/>
    </location>
</feature>
<sequence length="441" mass="48380">MTAPQIINPVSYMLDDILLQLNSLLRRALTLEFLLQVGLLLLVLLVAYGLRGVARRQVAKLQERLKRQGLVMEQLPWTLDLLVALSAAIFPLAVWVLGSLAAGGLRAAAQPTDLLVWLVPIFGLWALYRFVVTLFDLNFSPARARVWGRQILRPVVVLLIILQLTGLLDNVLEMRLSSSTDLRLTLESVLLGVLILVLFMFLNRVVRRLLSETILPRAGVDAAVNQVVTTFTGYGIVVGGLVLALTVMGINLTALTVIIGGLSVGLGFGLQELINNFVSGFILLTERSLAPGDVIEVDNNVGTVQKIGLRTMQIVTPDDVELIIPNGYLLGSTVKSFTHRSPEMRVHIGVSAAAVHPPRQVQAALVEAAQHPEVMGTPAPAALLVELEGDTIRYDLEFWIPQPARAPYVTSDVRLRIWELFTEREIAMSTPQDVMLLRPEA</sequence>
<dbReference type="Proteomes" id="UP000215027">
    <property type="component" value="Chromosome I"/>
</dbReference>
<evidence type="ECO:0000256" key="1">
    <source>
        <dbReference type="ARBA" id="ARBA00004651"/>
    </source>
</evidence>
<dbReference type="GO" id="GO:0055085">
    <property type="term" value="P:transmembrane transport"/>
    <property type="evidence" value="ECO:0007669"/>
    <property type="project" value="InterPro"/>
</dbReference>
<keyword evidence="5 7" id="KW-1133">Transmembrane helix</keyword>
<feature type="transmembrane region" description="Helical" evidence="7">
    <location>
        <begin position="151"/>
        <end position="168"/>
    </location>
</feature>
<proteinExistence type="inferred from homology"/>
<dbReference type="GO" id="GO:0005886">
    <property type="term" value="C:plasma membrane"/>
    <property type="evidence" value="ECO:0007669"/>
    <property type="project" value="UniProtKB-SubCell"/>
</dbReference>
<comment type="subcellular location">
    <subcellularLocation>
        <location evidence="1">Cell membrane</location>
        <topology evidence="1">Multi-pass membrane protein</topology>
    </subcellularLocation>
</comment>
<feature type="transmembrane region" description="Helical" evidence="7">
    <location>
        <begin position="117"/>
        <end position="139"/>
    </location>
</feature>
<dbReference type="Gene3D" id="1.10.287.1260">
    <property type="match status" value="1"/>
</dbReference>
<feature type="transmembrane region" description="Helical" evidence="7">
    <location>
        <begin position="188"/>
        <end position="206"/>
    </location>
</feature>
<evidence type="ECO:0000256" key="7">
    <source>
        <dbReference type="SAM" id="Phobius"/>
    </source>
</evidence>
<keyword evidence="6 7" id="KW-0472">Membrane</keyword>
<dbReference type="InterPro" id="IPR049278">
    <property type="entry name" value="MS_channel_C"/>
</dbReference>
<dbReference type="InterPro" id="IPR011066">
    <property type="entry name" value="MscS_channel_C_sf"/>
</dbReference>
<feature type="transmembrane region" description="Helical" evidence="7">
    <location>
        <begin position="75"/>
        <end position="97"/>
    </location>
</feature>